<comment type="caution">
    <text evidence="1">The sequence shown here is derived from an EMBL/GenBank/DDBJ whole genome shotgun (WGS) entry which is preliminary data.</text>
</comment>
<dbReference type="Proteomes" id="UP001597215">
    <property type="component" value="Unassembled WGS sequence"/>
</dbReference>
<reference evidence="2" key="1">
    <citation type="journal article" date="2019" name="Int. J. Syst. Evol. Microbiol.">
        <title>The Global Catalogue of Microorganisms (GCM) 10K type strain sequencing project: providing services to taxonomists for standard genome sequencing and annotation.</title>
        <authorList>
            <consortium name="The Broad Institute Genomics Platform"/>
            <consortium name="The Broad Institute Genome Sequencing Center for Infectious Disease"/>
            <person name="Wu L."/>
            <person name="Ma J."/>
        </authorList>
    </citation>
    <scope>NUCLEOTIDE SEQUENCE [LARGE SCALE GENOMIC DNA]</scope>
    <source>
        <strain evidence="2">CGMCC 1.12449</strain>
    </source>
</reference>
<keyword evidence="2" id="KW-1185">Reference proteome</keyword>
<dbReference type="EMBL" id="JBHUEL010000003">
    <property type="protein sequence ID" value="MFD1766150.1"/>
    <property type="molecule type" value="Genomic_DNA"/>
</dbReference>
<evidence type="ECO:0000313" key="1">
    <source>
        <dbReference type="EMBL" id="MFD1766150.1"/>
    </source>
</evidence>
<evidence type="ECO:0000313" key="2">
    <source>
        <dbReference type="Proteomes" id="UP001597215"/>
    </source>
</evidence>
<organism evidence="1 2">
    <name type="scientific">Sphingorhabdus buctiana</name>
    <dbReference type="NCBI Taxonomy" id="1508805"/>
    <lineage>
        <taxon>Bacteria</taxon>
        <taxon>Pseudomonadati</taxon>
        <taxon>Pseudomonadota</taxon>
        <taxon>Alphaproteobacteria</taxon>
        <taxon>Sphingomonadales</taxon>
        <taxon>Sphingomonadaceae</taxon>
        <taxon>Sphingorhabdus</taxon>
    </lineage>
</organism>
<accession>A0ABW4MCY5</accession>
<dbReference type="RefSeq" id="WP_374611858.1">
    <property type="nucleotide sequence ID" value="NZ_JBHUEL010000003.1"/>
</dbReference>
<gene>
    <name evidence="1" type="ORF">ACFSAG_04745</name>
</gene>
<proteinExistence type="predicted"/>
<protein>
    <submittedName>
        <fullName evidence="1">Uncharacterized protein</fullName>
    </submittedName>
</protein>
<sequence>MTRLINFFRSELFLSLAGGFALGIAGIALVRPASAETERQEAKALVIESQAIELNR</sequence>
<name>A0ABW4MCY5_9SPHN</name>